<dbReference type="InterPro" id="IPR051680">
    <property type="entry name" value="ATP-dep_Glu-Cys_Ligase-2"/>
</dbReference>
<dbReference type="PIRSF" id="PIRSF005522">
    <property type="entry name" value="UCP005522"/>
    <property type="match status" value="1"/>
</dbReference>
<dbReference type="AlphaFoldDB" id="A0A6J4MGI2"/>
<name>A0A6J4MGI2_9ACTN</name>
<gene>
    <name evidence="2" type="ORF">AVDCRST_MAG16-2888</name>
</gene>
<dbReference type="EMBL" id="CADCUE010000272">
    <property type="protein sequence ID" value="CAA9358743.1"/>
    <property type="molecule type" value="Genomic_DNA"/>
</dbReference>
<dbReference type="Pfam" id="PF14403">
    <property type="entry name" value="CP_ATPgrasp_2"/>
    <property type="match status" value="1"/>
</dbReference>
<accession>A0A6J4MGI2</accession>
<dbReference type="PANTHER" id="PTHR34595">
    <property type="entry name" value="BLR5612 PROTEIN"/>
    <property type="match status" value="1"/>
</dbReference>
<proteinExistence type="predicted"/>
<dbReference type="InterPro" id="IPR025841">
    <property type="entry name" value="CP_ATPgrasp_2"/>
</dbReference>
<reference evidence="2" key="1">
    <citation type="submission" date="2020-02" db="EMBL/GenBank/DDBJ databases">
        <authorList>
            <person name="Meier V. D."/>
        </authorList>
    </citation>
    <scope>NUCLEOTIDE SEQUENCE</scope>
    <source>
        <strain evidence="2">AVDCRST_MAG16</strain>
    </source>
</reference>
<dbReference type="Gene3D" id="3.30.1490.270">
    <property type="match status" value="1"/>
</dbReference>
<dbReference type="PANTHER" id="PTHR34595:SF7">
    <property type="entry name" value="SLL1039 PROTEIN"/>
    <property type="match status" value="1"/>
</dbReference>
<evidence type="ECO:0000259" key="1">
    <source>
        <dbReference type="Pfam" id="PF14403"/>
    </source>
</evidence>
<evidence type="ECO:0000313" key="2">
    <source>
        <dbReference type="EMBL" id="CAA9358743.1"/>
    </source>
</evidence>
<organism evidence="2">
    <name type="scientific">uncultured Frankineae bacterium</name>
    <dbReference type="NCBI Taxonomy" id="437475"/>
    <lineage>
        <taxon>Bacteria</taxon>
        <taxon>Bacillati</taxon>
        <taxon>Actinomycetota</taxon>
        <taxon>Actinomycetes</taxon>
        <taxon>Frankiales</taxon>
        <taxon>environmental samples</taxon>
    </lineage>
</organism>
<dbReference type="InterPro" id="IPR016450">
    <property type="entry name" value="UCP005522"/>
</dbReference>
<dbReference type="SUPFAM" id="SSF56059">
    <property type="entry name" value="Glutathione synthetase ATP-binding domain-like"/>
    <property type="match status" value="1"/>
</dbReference>
<protein>
    <submittedName>
        <fullName evidence="2">Protein containing domains DUF404, DUF407</fullName>
    </submittedName>
</protein>
<sequence length="438" mass="46774">MAAGVRALLAGRDLDELARRCADGVRDEGMQIVGAAGAQLLDVDPVPRVVDGADWDRLADGLGQRVRALEAFLRDPERAVREGVVPRDVVQTCLYREDGPAPPAVPIGVAGPDVVRTPAGELVVLEDNLRTPTLMGYAETVRRVVGPLLGPPPTGSLRPYAADLVPALSAVLRAAAPGVDDPVLAVLGDVRGSNVRWEPARIAALLDVPLVDLDELTAVGDRLRLPDGRLVDVLWRRTSEERLLGDDGRPNRLGTALLPGLAAGSLRVVNPFGTGLADDKRTYPYVEDLVRFELGEQPRVRSVRSLDLGRPDGREEALDRLDELVLKPRTGSGGRGVTVMPRATPERRRAARAEVLRDPSQWVAQEPVLLSTCPTVVGGRLEDRHVDLRPCVLSDGTSVTVLAGGLTRVAPRSGELVVNCSQGGAAKDTWVVDVTTGQ</sequence>
<feature type="domain" description="Circularly permuted ATP-grasp type 2" evidence="1">
    <location>
        <begin position="47"/>
        <end position="410"/>
    </location>
</feature>
<dbReference type="Gene3D" id="3.40.50.11290">
    <property type="match status" value="1"/>
</dbReference>